<dbReference type="SMART" id="SM00248">
    <property type="entry name" value="ANK"/>
    <property type="match status" value="3"/>
</dbReference>
<keyword evidence="4 8" id="KW-1133">Transmembrane helix</keyword>
<dbReference type="InterPro" id="IPR002110">
    <property type="entry name" value="Ankyrin_rpt"/>
</dbReference>
<organism evidence="10 11">
    <name type="scientific">Alosa alosa</name>
    <name type="common">allis shad</name>
    <dbReference type="NCBI Taxonomy" id="278164"/>
    <lineage>
        <taxon>Eukaryota</taxon>
        <taxon>Metazoa</taxon>
        <taxon>Chordata</taxon>
        <taxon>Craniata</taxon>
        <taxon>Vertebrata</taxon>
        <taxon>Euteleostomi</taxon>
        <taxon>Actinopterygii</taxon>
        <taxon>Neopterygii</taxon>
        <taxon>Teleostei</taxon>
        <taxon>Clupei</taxon>
        <taxon>Clupeiformes</taxon>
        <taxon>Clupeoidei</taxon>
        <taxon>Clupeidae</taxon>
        <taxon>Alosa</taxon>
    </lineage>
</organism>
<keyword evidence="5 7" id="KW-0040">ANK repeat</keyword>
<proteinExistence type="inferred from homology"/>
<feature type="transmembrane region" description="Helical" evidence="8">
    <location>
        <begin position="154"/>
        <end position="178"/>
    </location>
</feature>
<feature type="domain" description="Palmitoyltransferase DHHC" evidence="9">
    <location>
        <begin position="254"/>
        <end position="375"/>
    </location>
</feature>
<sequence length="413" mass="46014">MEAGMLQFSDTDQFLLTPLHLAATIGNVNVVRYLLRNNRCAVEAVDQQGATALHAAAERGCLEVCWVLLQNGSLSLLHTKTHDGHTPLDLSNRGNTYSGVWAGKMDNRINNSGVASAAEQLLSKYVNKPADYKPSISYGIYYWTLLLPSLSGGVVLIVATAMGEYGGVVCGLLFPLLARSTLTQYHRISSYQRFPNPVYLGTLSAGILHSLICLFYKILPNILHSSCQDPGRMSVSHGDPRYTSIADLLQHQQSPQRFCTTCELFQVDTSKHCRLCDVCVLNYDHHCLFLNRCVGRGNHRLFLLFLIAMAMSHILFVTVGGLYLKPRLWAGPVTTVIGREAWVVVLCVLNALTLLWEMWLLSEQFQMVAMGTTTYFRRVPAVALSRTERWRNVLLFLLEGRSPRPGRASTHTV</sequence>
<keyword evidence="2 8" id="KW-0812">Transmembrane</keyword>
<feature type="repeat" description="ANK" evidence="7">
    <location>
        <begin position="17"/>
        <end position="38"/>
    </location>
</feature>
<evidence type="ECO:0000256" key="4">
    <source>
        <dbReference type="ARBA" id="ARBA00022989"/>
    </source>
</evidence>
<comment type="catalytic activity">
    <reaction evidence="8">
        <text>L-cysteinyl-[protein] + hexadecanoyl-CoA = S-hexadecanoyl-L-cysteinyl-[protein] + CoA</text>
        <dbReference type="Rhea" id="RHEA:36683"/>
        <dbReference type="Rhea" id="RHEA-COMP:10131"/>
        <dbReference type="Rhea" id="RHEA-COMP:11032"/>
        <dbReference type="ChEBI" id="CHEBI:29950"/>
        <dbReference type="ChEBI" id="CHEBI:57287"/>
        <dbReference type="ChEBI" id="CHEBI:57379"/>
        <dbReference type="ChEBI" id="CHEBI:74151"/>
        <dbReference type="EC" id="2.3.1.225"/>
    </reaction>
</comment>
<dbReference type="GO" id="GO:0016020">
    <property type="term" value="C:membrane"/>
    <property type="evidence" value="ECO:0007669"/>
    <property type="project" value="UniProtKB-SubCell"/>
</dbReference>
<gene>
    <name evidence="10" type="ORF">AALO_G00230110</name>
</gene>
<dbReference type="PANTHER" id="PTHR24161">
    <property type="entry name" value="ANK_REP_REGION DOMAIN-CONTAINING PROTEIN-RELATED"/>
    <property type="match status" value="1"/>
</dbReference>
<keyword evidence="6 8" id="KW-0472">Membrane</keyword>
<evidence type="ECO:0000313" key="10">
    <source>
        <dbReference type="EMBL" id="KAG5266357.1"/>
    </source>
</evidence>
<feature type="transmembrane region" description="Helical" evidence="8">
    <location>
        <begin position="198"/>
        <end position="216"/>
    </location>
</feature>
<dbReference type="GO" id="GO:0019706">
    <property type="term" value="F:protein-cysteine S-palmitoyltransferase activity"/>
    <property type="evidence" value="ECO:0007669"/>
    <property type="project" value="UniProtKB-EC"/>
</dbReference>
<keyword evidence="3" id="KW-0677">Repeat</keyword>
<name>A0AAV6FX47_9TELE</name>
<reference evidence="10" key="1">
    <citation type="submission" date="2020-10" db="EMBL/GenBank/DDBJ databases">
        <title>Chromosome-scale genome assembly of the Allis shad, Alosa alosa.</title>
        <authorList>
            <person name="Margot Z."/>
            <person name="Christophe K."/>
            <person name="Cabau C."/>
            <person name="Louis A."/>
            <person name="Berthelot C."/>
            <person name="Parey E."/>
            <person name="Roest Crollius H."/>
            <person name="Montfort J."/>
            <person name="Robinson-Rechavi M."/>
            <person name="Bucao C."/>
            <person name="Bouchez O."/>
            <person name="Gislard M."/>
            <person name="Lluch J."/>
            <person name="Milhes M."/>
            <person name="Lampietro C."/>
            <person name="Lopez Roques C."/>
            <person name="Donnadieu C."/>
            <person name="Braasch I."/>
            <person name="Desvignes T."/>
            <person name="Postlethwait J."/>
            <person name="Bobe J."/>
            <person name="Guiguen Y."/>
        </authorList>
    </citation>
    <scope>NUCLEOTIDE SEQUENCE</scope>
    <source>
        <strain evidence="10">M-15738</strain>
        <tissue evidence="10">Blood</tissue>
    </source>
</reference>
<dbReference type="Pfam" id="PF12796">
    <property type="entry name" value="Ank_2"/>
    <property type="match status" value="1"/>
</dbReference>
<dbReference type="Proteomes" id="UP000823561">
    <property type="component" value="Chromosome 18"/>
</dbReference>
<evidence type="ECO:0000313" key="11">
    <source>
        <dbReference type="Proteomes" id="UP000823561"/>
    </source>
</evidence>
<dbReference type="PROSITE" id="PS50216">
    <property type="entry name" value="DHHC"/>
    <property type="match status" value="1"/>
</dbReference>
<comment type="caution">
    <text evidence="10">The sequence shown here is derived from an EMBL/GenBank/DDBJ whole genome shotgun (WGS) entry which is preliminary data.</text>
</comment>
<feature type="transmembrane region" description="Helical" evidence="8">
    <location>
        <begin position="342"/>
        <end position="361"/>
    </location>
</feature>
<evidence type="ECO:0000256" key="1">
    <source>
        <dbReference type="ARBA" id="ARBA00004141"/>
    </source>
</evidence>
<evidence type="ECO:0000256" key="7">
    <source>
        <dbReference type="PROSITE-ProRule" id="PRU00023"/>
    </source>
</evidence>
<keyword evidence="8" id="KW-0012">Acyltransferase</keyword>
<dbReference type="EC" id="2.3.1.225" evidence="8"/>
<comment type="similarity">
    <text evidence="8">Belongs to the DHHC palmitoyltransferase family.</text>
</comment>
<dbReference type="AlphaFoldDB" id="A0AAV6FX47"/>
<comment type="subcellular location">
    <subcellularLocation>
        <location evidence="1">Membrane</location>
        <topology evidence="1">Multi-pass membrane protein</topology>
    </subcellularLocation>
</comment>
<evidence type="ECO:0000256" key="2">
    <source>
        <dbReference type="ARBA" id="ARBA00022692"/>
    </source>
</evidence>
<accession>A0AAV6FX47</accession>
<evidence type="ECO:0000256" key="6">
    <source>
        <dbReference type="ARBA" id="ARBA00023136"/>
    </source>
</evidence>
<keyword evidence="8" id="KW-0808">Transferase</keyword>
<feature type="transmembrane region" description="Helical" evidence="8">
    <location>
        <begin position="301"/>
        <end position="322"/>
    </location>
</feature>
<dbReference type="SUPFAM" id="SSF48403">
    <property type="entry name" value="Ankyrin repeat"/>
    <property type="match status" value="1"/>
</dbReference>
<dbReference type="PANTHER" id="PTHR24161:SF118">
    <property type="entry name" value="PALMITOYLTRANSFERASE"/>
    <property type="match status" value="1"/>
</dbReference>
<evidence type="ECO:0000256" key="8">
    <source>
        <dbReference type="RuleBase" id="RU079119"/>
    </source>
</evidence>
<protein>
    <recommendedName>
        <fullName evidence="8">Palmitoyltransferase</fullName>
        <ecNumber evidence="8">2.3.1.225</ecNumber>
    </recommendedName>
</protein>
<evidence type="ECO:0000256" key="3">
    <source>
        <dbReference type="ARBA" id="ARBA00022737"/>
    </source>
</evidence>
<evidence type="ECO:0000256" key="5">
    <source>
        <dbReference type="ARBA" id="ARBA00023043"/>
    </source>
</evidence>
<feature type="repeat" description="ANK" evidence="7">
    <location>
        <begin position="48"/>
        <end position="73"/>
    </location>
</feature>
<dbReference type="EMBL" id="JADWDJ010000018">
    <property type="protein sequence ID" value="KAG5266357.1"/>
    <property type="molecule type" value="Genomic_DNA"/>
</dbReference>
<dbReference type="InterPro" id="IPR001594">
    <property type="entry name" value="Palmitoyltrfase_DHHC"/>
</dbReference>
<dbReference type="InterPro" id="IPR036770">
    <property type="entry name" value="Ankyrin_rpt-contain_sf"/>
</dbReference>
<dbReference type="PROSITE" id="PS50297">
    <property type="entry name" value="ANK_REP_REGION"/>
    <property type="match status" value="2"/>
</dbReference>
<evidence type="ECO:0000259" key="9">
    <source>
        <dbReference type="Pfam" id="PF01529"/>
    </source>
</evidence>
<keyword evidence="11" id="KW-1185">Reference proteome</keyword>
<comment type="domain">
    <text evidence="8">The DHHC domain is required for palmitoyltransferase activity.</text>
</comment>
<dbReference type="PROSITE" id="PS50088">
    <property type="entry name" value="ANK_REPEAT"/>
    <property type="match status" value="2"/>
</dbReference>
<dbReference type="Gene3D" id="1.25.40.20">
    <property type="entry name" value="Ankyrin repeat-containing domain"/>
    <property type="match status" value="1"/>
</dbReference>
<dbReference type="Pfam" id="PF01529">
    <property type="entry name" value="DHHC"/>
    <property type="match status" value="1"/>
</dbReference>